<dbReference type="NCBIfam" id="TIGR00093">
    <property type="entry name" value="pseudouridine synthase"/>
    <property type="match status" value="1"/>
</dbReference>
<dbReference type="GO" id="GO:0003723">
    <property type="term" value="F:RNA binding"/>
    <property type="evidence" value="ECO:0007669"/>
    <property type="project" value="UniProtKB-KW"/>
</dbReference>
<dbReference type="InterPro" id="IPR002052">
    <property type="entry name" value="DNA_methylase_N6_adenine_CS"/>
</dbReference>
<proteinExistence type="inferred from homology"/>
<keyword evidence="4 6" id="KW-0413">Isomerase</keyword>
<dbReference type="Proteomes" id="UP000033202">
    <property type="component" value="Unassembled WGS sequence"/>
</dbReference>
<comment type="caution">
    <text evidence="8">The sequence shown here is derived from an EMBL/GenBank/DDBJ whole genome shotgun (WGS) entry which is preliminary data.</text>
</comment>
<dbReference type="SMART" id="SM00363">
    <property type="entry name" value="S4"/>
    <property type="match status" value="1"/>
</dbReference>
<dbReference type="SUPFAM" id="SSF55174">
    <property type="entry name" value="Alpha-L RNA-binding motif"/>
    <property type="match status" value="1"/>
</dbReference>
<dbReference type="CDD" id="cd02440">
    <property type="entry name" value="AdoMet_MTases"/>
    <property type="match status" value="1"/>
</dbReference>
<dbReference type="Gene3D" id="3.30.70.1560">
    <property type="entry name" value="Alpha-L RNA-binding motif"/>
    <property type="match status" value="1"/>
</dbReference>
<dbReference type="CDD" id="cd00165">
    <property type="entry name" value="S4"/>
    <property type="match status" value="1"/>
</dbReference>
<dbReference type="GO" id="GO:0000455">
    <property type="term" value="P:enzyme-directed rRNA pseudouridine synthesis"/>
    <property type="evidence" value="ECO:0007669"/>
    <property type="project" value="UniProtKB-ARBA"/>
</dbReference>
<dbReference type="InterPro" id="IPR020094">
    <property type="entry name" value="TruA/RsuA/RluB/E/F_N"/>
</dbReference>
<dbReference type="Pfam" id="PF03602">
    <property type="entry name" value="Cons_hypoth95"/>
    <property type="match status" value="1"/>
</dbReference>
<name>A0A0E9MLT5_9SPHN</name>
<dbReference type="InterPro" id="IPR050343">
    <property type="entry name" value="RsuA_PseudoU_synthase"/>
</dbReference>
<protein>
    <recommendedName>
        <fullName evidence="6">Pseudouridine synthase</fullName>
        <ecNumber evidence="6">5.4.99.-</ecNumber>
    </recommendedName>
</protein>
<keyword evidence="9" id="KW-1185">Reference proteome</keyword>
<dbReference type="PANTHER" id="PTHR47683">
    <property type="entry name" value="PSEUDOURIDINE SYNTHASE FAMILY PROTEIN-RELATED"/>
    <property type="match status" value="1"/>
</dbReference>
<dbReference type="InterPro" id="IPR000748">
    <property type="entry name" value="PsdUridine_synth_RsuA/RluB/E/F"/>
</dbReference>
<keyword evidence="3 5" id="KW-0694">RNA-binding</keyword>
<dbReference type="STRING" id="1219043.SCH01S_16_00050"/>
<comment type="catalytic activity">
    <reaction evidence="1">
        <text>a uridine in RNA = a pseudouridine in RNA</text>
        <dbReference type="Rhea" id="RHEA:48348"/>
        <dbReference type="Rhea" id="RHEA-COMP:12068"/>
        <dbReference type="Rhea" id="RHEA-COMP:12069"/>
        <dbReference type="ChEBI" id="CHEBI:65314"/>
        <dbReference type="ChEBI" id="CHEBI:65315"/>
    </reaction>
</comment>
<evidence type="ECO:0000256" key="5">
    <source>
        <dbReference type="PROSITE-ProRule" id="PRU00182"/>
    </source>
</evidence>
<evidence type="ECO:0000259" key="7">
    <source>
        <dbReference type="SMART" id="SM00363"/>
    </source>
</evidence>
<dbReference type="GO" id="GO:0008168">
    <property type="term" value="F:methyltransferase activity"/>
    <property type="evidence" value="ECO:0007669"/>
    <property type="project" value="InterPro"/>
</dbReference>
<dbReference type="NCBIfam" id="TIGR00095">
    <property type="entry name" value="16S rRNA (guanine(966)-N(2))-methyltransferase RsmD"/>
    <property type="match status" value="1"/>
</dbReference>
<dbReference type="InterPro" id="IPR004398">
    <property type="entry name" value="RNA_MeTrfase_RsmD"/>
</dbReference>
<dbReference type="PROSITE" id="PS00092">
    <property type="entry name" value="N6_MTASE"/>
    <property type="match status" value="1"/>
</dbReference>
<reference evidence="8 9" key="1">
    <citation type="submission" date="2015-04" db="EMBL/GenBank/DDBJ databases">
        <title>Whole genome shotgun sequence of Sphingomonas changbaiensis NBRC 104936.</title>
        <authorList>
            <person name="Katano-Makiyama Y."/>
            <person name="Hosoyama A."/>
            <person name="Hashimoto M."/>
            <person name="Noguchi M."/>
            <person name="Tsuchikane K."/>
            <person name="Ohji S."/>
            <person name="Yamazoe A."/>
            <person name="Ichikawa N."/>
            <person name="Kimura A."/>
            <person name="Fujita N."/>
        </authorList>
    </citation>
    <scope>NUCLEOTIDE SEQUENCE [LARGE SCALE GENOMIC DNA]</scope>
    <source>
        <strain evidence="8 9">NBRC 104936</strain>
    </source>
</reference>
<dbReference type="InterPro" id="IPR029063">
    <property type="entry name" value="SAM-dependent_MTases_sf"/>
</dbReference>
<evidence type="ECO:0000256" key="3">
    <source>
        <dbReference type="ARBA" id="ARBA00022884"/>
    </source>
</evidence>
<dbReference type="SUPFAM" id="SSF53335">
    <property type="entry name" value="S-adenosyl-L-methionine-dependent methyltransferases"/>
    <property type="match status" value="1"/>
</dbReference>
<dbReference type="EMBL" id="BBWU01000016">
    <property type="protein sequence ID" value="GAO38489.1"/>
    <property type="molecule type" value="Genomic_DNA"/>
</dbReference>
<dbReference type="InterPro" id="IPR036986">
    <property type="entry name" value="S4_RNA-bd_sf"/>
</dbReference>
<comment type="similarity">
    <text evidence="2 6">Belongs to the pseudouridine synthase RsuA family.</text>
</comment>
<dbReference type="InterPro" id="IPR042092">
    <property type="entry name" value="PsdUridine_s_RsuA/RluB/E/F_cat"/>
</dbReference>
<evidence type="ECO:0000313" key="8">
    <source>
        <dbReference type="EMBL" id="GAO38489.1"/>
    </source>
</evidence>
<gene>
    <name evidence="8" type="ORF">SCH01S_16_00050</name>
</gene>
<evidence type="ECO:0000256" key="6">
    <source>
        <dbReference type="RuleBase" id="RU003887"/>
    </source>
</evidence>
<dbReference type="EC" id="5.4.99.-" evidence="6"/>
<evidence type="ECO:0000313" key="9">
    <source>
        <dbReference type="Proteomes" id="UP000033202"/>
    </source>
</evidence>
<evidence type="ECO:0000256" key="1">
    <source>
        <dbReference type="ARBA" id="ARBA00000073"/>
    </source>
</evidence>
<dbReference type="PROSITE" id="PS50889">
    <property type="entry name" value="S4"/>
    <property type="match status" value="1"/>
</dbReference>
<dbReference type="AlphaFoldDB" id="A0A0E9MLT5"/>
<feature type="domain" description="RNA-binding S4" evidence="7">
    <location>
        <begin position="12"/>
        <end position="73"/>
    </location>
</feature>
<dbReference type="InterPro" id="IPR002942">
    <property type="entry name" value="S4_RNA-bd"/>
</dbReference>
<evidence type="ECO:0000256" key="2">
    <source>
        <dbReference type="ARBA" id="ARBA00008348"/>
    </source>
</evidence>
<organism evidence="8 9">
    <name type="scientific">Sphingomonas changbaiensis NBRC 104936</name>
    <dbReference type="NCBI Taxonomy" id="1219043"/>
    <lineage>
        <taxon>Bacteria</taxon>
        <taxon>Pseudomonadati</taxon>
        <taxon>Pseudomonadota</taxon>
        <taxon>Alphaproteobacteria</taxon>
        <taxon>Sphingomonadales</taxon>
        <taxon>Sphingomonadaceae</taxon>
        <taxon>Sphingomonas</taxon>
    </lineage>
</organism>
<accession>A0A0E9MLT5</accession>
<sequence length="469" mass="51170">MPAPHAKSREAQRIAKLLARAGVASRREIERMIADRRIAIDGAVVETPATLVESLHGVTVDEKPVRPPAPARLFRYHKPAGLLTTERDPKGRPTIYDRLPKDLPRLMPVGRLDLNTEGLLLLTTDGELKRSLELPSTGVPRTYRARAYGNVTQAQLEDLIDGIEIDGIRYGSIDANLERRTGANVWIELTLAEGKNREVRRVLEHLGLRVSRLIRTAYGPFALGDLPAGAVDEVRQHDLVVFRNTLKSAPPRNGGGGPRREAAWWRGRSASNFFGPTTARQRRAVPLPVPGRSEEEMRIIAGRWRGRTLAAPPGAGTRPTADRTREALFSMLTSRLGSFDDLRVADIFAGTGALGLEALSRGARSCTFVERDREAVTVLKANIAKLGAEGADVRAQAAEGFAGGPFDVVFLDPPYGSSLGQKILPRLTLEPGAWASIETAFNEDVDVPGFEADAVRTHGKAKLTLLRKL</sequence>
<dbReference type="PANTHER" id="PTHR47683:SF3">
    <property type="entry name" value="RIBOSOMAL LARGE SUBUNIT PSEUDOURIDINE SYNTHASE B"/>
    <property type="match status" value="1"/>
</dbReference>
<dbReference type="GO" id="GO:0120159">
    <property type="term" value="F:rRNA pseudouridine synthase activity"/>
    <property type="evidence" value="ECO:0007669"/>
    <property type="project" value="UniProtKB-ARBA"/>
</dbReference>
<dbReference type="GO" id="GO:0031167">
    <property type="term" value="P:rRNA methylation"/>
    <property type="evidence" value="ECO:0007669"/>
    <property type="project" value="InterPro"/>
</dbReference>
<evidence type="ECO:0000256" key="4">
    <source>
        <dbReference type="ARBA" id="ARBA00023235"/>
    </source>
</evidence>
<dbReference type="InterPro" id="IPR018496">
    <property type="entry name" value="PsdUridine_synth_RsuA/RluB_CS"/>
</dbReference>
<dbReference type="InterPro" id="IPR006145">
    <property type="entry name" value="PsdUridine_synth_RsuA/RluA"/>
</dbReference>
<dbReference type="Pfam" id="PF01479">
    <property type="entry name" value="S4"/>
    <property type="match status" value="1"/>
</dbReference>
<dbReference type="Gene3D" id="3.40.50.150">
    <property type="entry name" value="Vaccinia Virus protein VP39"/>
    <property type="match status" value="1"/>
</dbReference>
<dbReference type="InterPro" id="IPR020103">
    <property type="entry name" value="PsdUridine_synth_cat_dom_sf"/>
</dbReference>
<dbReference type="SUPFAM" id="SSF55120">
    <property type="entry name" value="Pseudouridine synthase"/>
    <property type="match status" value="1"/>
</dbReference>
<dbReference type="PROSITE" id="PS01149">
    <property type="entry name" value="PSI_RSU"/>
    <property type="match status" value="1"/>
</dbReference>
<dbReference type="Gene3D" id="3.30.70.580">
    <property type="entry name" value="Pseudouridine synthase I, catalytic domain, N-terminal subdomain"/>
    <property type="match status" value="1"/>
</dbReference>
<dbReference type="Gene3D" id="3.10.290.10">
    <property type="entry name" value="RNA-binding S4 domain"/>
    <property type="match status" value="1"/>
</dbReference>
<dbReference type="CDD" id="cd02556">
    <property type="entry name" value="PseudoU_synth_RluB"/>
    <property type="match status" value="1"/>
</dbReference>
<dbReference type="Pfam" id="PF00849">
    <property type="entry name" value="PseudoU_synth_2"/>
    <property type="match status" value="1"/>
</dbReference>